<dbReference type="Gene3D" id="1.20.1250.20">
    <property type="entry name" value="MFS general substrate transporter like domains"/>
    <property type="match status" value="1"/>
</dbReference>
<feature type="transmembrane region" description="Helical" evidence="11">
    <location>
        <begin position="82"/>
        <end position="102"/>
    </location>
</feature>
<name>A0ABR2YG13_9CHLO</name>
<comment type="subcellular location">
    <subcellularLocation>
        <location evidence="1">Membrane</location>
        <topology evidence="1">Multi-pass membrane protein</topology>
    </subcellularLocation>
</comment>
<feature type="transmembrane region" description="Helical" evidence="11">
    <location>
        <begin position="283"/>
        <end position="305"/>
    </location>
</feature>
<keyword evidence="6" id="KW-0769">Symport</keyword>
<dbReference type="PANTHER" id="PTHR23500">
    <property type="entry name" value="SOLUTE CARRIER FAMILY 2, FACILITATED GLUCOSE TRANSPORTER"/>
    <property type="match status" value="1"/>
</dbReference>
<keyword evidence="4" id="KW-0762">Sugar transport</keyword>
<feature type="compositionally biased region" description="Low complexity" evidence="10">
    <location>
        <begin position="525"/>
        <end position="536"/>
    </location>
</feature>
<accession>A0ABR2YG13</accession>
<comment type="caution">
    <text evidence="13">The sequence shown here is derived from an EMBL/GenBank/DDBJ whole genome shotgun (WGS) entry which is preliminary data.</text>
</comment>
<evidence type="ECO:0000259" key="12">
    <source>
        <dbReference type="PROSITE" id="PS50850"/>
    </source>
</evidence>
<dbReference type="PRINTS" id="PR00171">
    <property type="entry name" value="SUGRTRNSPORT"/>
</dbReference>
<evidence type="ECO:0000256" key="5">
    <source>
        <dbReference type="ARBA" id="ARBA00022692"/>
    </source>
</evidence>
<dbReference type="SUPFAM" id="SSF103473">
    <property type="entry name" value="MFS general substrate transporter"/>
    <property type="match status" value="1"/>
</dbReference>
<feature type="transmembrane region" description="Helical" evidence="11">
    <location>
        <begin position="317"/>
        <end position="341"/>
    </location>
</feature>
<feature type="transmembrane region" description="Helical" evidence="11">
    <location>
        <begin position="21"/>
        <end position="38"/>
    </location>
</feature>
<feature type="transmembrane region" description="Helical" evidence="11">
    <location>
        <begin position="444"/>
        <end position="465"/>
    </location>
</feature>
<evidence type="ECO:0000256" key="10">
    <source>
        <dbReference type="SAM" id="MobiDB-lite"/>
    </source>
</evidence>
<dbReference type="InterPro" id="IPR005828">
    <property type="entry name" value="MFS_sugar_transport-like"/>
</dbReference>
<organism evidence="13 14">
    <name type="scientific">Coccomyxa subellipsoidea</name>
    <dbReference type="NCBI Taxonomy" id="248742"/>
    <lineage>
        <taxon>Eukaryota</taxon>
        <taxon>Viridiplantae</taxon>
        <taxon>Chlorophyta</taxon>
        <taxon>core chlorophytes</taxon>
        <taxon>Trebouxiophyceae</taxon>
        <taxon>Trebouxiophyceae incertae sedis</taxon>
        <taxon>Coccomyxaceae</taxon>
        <taxon>Coccomyxa</taxon>
    </lineage>
</organism>
<feature type="domain" description="Major facilitator superfamily (MFS) profile" evidence="12">
    <location>
        <begin position="25"/>
        <end position="469"/>
    </location>
</feature>
<keyword evidence="8 11" id="KW-0472">Membrane</keyword>
<reference evidence="13 14" key="1">
    <citation type="journal article" date="2024" name="Nat. Commun.">
        <title>Phylogenomics reveals the evolutionary origins of lichenization in chlorophyte algae.</title>
        <authorList>
            <person name="Puginier C."/>
            <person name="Libourel C."/>
            <person name="Otte J."/>
            <person name="Skaloud P."/>
            <person name="Haon M."/>
            <person name="Grisel S."/>
            <person name="Petersen M."/>
            <person name="Berrin J.G."/>
            <person name="Delaux P.M."/>
            <person name="Dal Grande F."/>
            <person name="Keller J."/>
        </authorList>
    </citation>
    <scope>NUCLEOTIDE SEQUENCE [LARGE SCALE GENOMIC DNA]</scope>
    <source>
        <strain evidence="13 14">SAG 216-7</strain>
    </source>
</reference>
<dbReference type="EMBL" id="JALJOT010000012">
    <property type="protein sequence ID" value="KAK9904667.1"/>
    <property type="molecule type" value="Genomic_DNA"/>
</dbReference>
<evidence type="ECO:0000256" key="7">
    <source>
        <dbReference type="ARBA" id="ARBA00022989"/>
    </source>
</evidence>
<feature type="transmembrane region" description="Helical" evidence="11">
    <location>
        <begin position="141"/>
        <end position="158"/>
    </location>
</feature>
<feature type="region of interest" description="Disordered" evidence="10">
    <location>
        <begin position="512"/>
        <end position="538"/>
    </location>
</feature>
<dbReference type="InterPro" id="IPR005829">
    <property type="entry name" value="Sugar_transporter_CS"/>
</dbReference>
<evidence type="ECO:0000256" key="6">
    <source>
        <dbReference type="ARBA" id="ARBA00022847"/>
    </source>
</evidence>
<evidence type="ECO:0000256" key="1">
    <source>
        <dbReference type="ARBA" id="ARBA00004141"/>
    </source>
</evidence>
<keyword evidence="5 11" id="KW-0812">Transmembrane</keyword>
<dbReference type="NCBIfam" id="TIGR00879">
    <property type="entry name" value="SP"/>
    <property type="match status" value="1"/>
</dbReference>
<evidence type="ECO:0000256" key="8">
    <source>
        <dbReference type="ARBA" id="ARBA00023136"/>
    </source>
</evidence>
<feature type="transmembrane region" description="Helical" evidence="11">
    <location>
        <begin position="114"/>
        <end position="135"/>
    </location>
</feature>
<evidence type="ECO:0000313" key="13">
    <source>
        <dbReference type="EMBL" id="KAK9904667.1"/>
    </source>
</evidence>
<dbReference type="PANTHER" id="PTHR23500:SF357">
    <property type="entry name" value="IP12678P"/>
    <property type="match status" value="1"/>
</dbReference>
<evidence type="ECO:0000256" key="2">
    <source>
        <dbReference type="ARBA" id="ARBA00010992"/>
    </source>
</evidence>
<evidence type="ECO:0000256" key="4">
    <source>
        <dbReference type="ARBA" id="ARBA00022597"/>
    </source>
</evidence>
<dbReference type="Proteomes" id="UP001491310">
    <property type="component" value="Unassembled WGS sequence"/>
</dbReference>
<dbReference type="PROSITE" id="PS00216">
    <property type="entry name" value="SUGAR_TRANSPORT_1"/>
    <property type="match status" value="1"/>
</dbReference>
<feature type="transmembrane region" description="Helical" evidence="11">
    <location>
        <begin position="200"/>
        <end position="221"/>
    </location>
</feature>
<protein>
    <recommendedName>
        <fullName evidence="12">Major facilitator superfamily (MFS) profile domain-containing protein</fullName>
    </recommendedName>
</protein>
<dbReference type="InterPro" id="IPR045262">
    <property type="entry name" value="STP/PLT_plant"/>
</dbReference>
<evidence type="ECO:0000256" key="3">
    <source>
        <dbReference type="ARBA" id="ARBA00022448"/>
    </source>
</evidence>
<comment type="similarity">
    <text evidence="2 9">Belongs to the major facilitator superfamily. Sugar transporter (TC 2.A.1.1) family.</text>
</comment>
<evidence type="ECO:0000256" key="11">
    <source>
        <dbReference type="SAM" id="Phobius"/>
    </source>
</evidence>
<keyword evidence="7 11" id="KW-1133">Transmembrane helix</keyword>
<dbReference type="Pfam" id="PF00083">
    <property type="entry name" value="Sugar_tr"/>
    <property type="match status" value="1"/>
</dbReference>
<feature type="transmembrane region" description="Helical" evidence="11">
    <location>
        <begin position="170"/>
        <end position="188"/>
    </location>
</feature>
<sequence length="565" mass="61245">MAGGIVATGPAKRYAGRITPYVVLTCIVAASGGALFGYDNGVTGGVVAMPDFLQKFFPSVLADVEADGQNGNPYCKYNSQPLQWFTSSLFIAGVFAALPAGYTTRKYGRKKTMLIAGLLFDLGVIITCAAFNLAMLIIGRIFLGIAVAFASVAVTLYNSEMAPAHIRGRLNQIFQVVLTLGIVLAQAINIGTQHIPGYGWRISLMFAGVPALVLTLGGLLLPDTPNSLIERGHEDQGKQVLRDIRGVDNVEEEFQDIKAACERAALVVNPWRTIFKPSYAPQLFVAITATLFQQWTGINTIIFYAPQLFITLGASQSAALAATIVTGVVNHLATYVSLWAADEFGRRVLFIEGGIQMSLALVVIGITLAATGGEIWAAWFVLALMCVYISAYAWSWGPLGWLYSSEVQPLETRSAGQSITTLVNLMFSFVIGQTYLSMLCSMRWGLFFFFAGMCVLMTITVYGFYPETKGLGIEETPQVFQKHWFWKRFTRRPDRAKDVQLLSVNGVARGRSGLKEKSPGADVEAANGASTANGAAPMVQLDRESVAGLRQEKVPLSDDPFWDGA</sequence>
<dbReference type="InterPro" id="IPR044778">
    <property type="entry name" value="MFS_STP/MST-like_plant"/>
</dbReference>
<gene>
    <name evidence="13" type="ORF">WJX75_000080</name>
</gene>
<keyword evidence="3 9" id="KW-0813">Transport</keyword>
<evidence type="ECO:0000313" key="14">
    <source>
        <dbReference type="Proteomes" id="UP001491310"/>
    </source>
</evidence>
<dbReference type="PROSITE" id="PS50850">
    <property type="entry name" value="MFS"/>
    <property type="match status" value="1"/>
</dbReference>
<keyword evidence="14" id="KW-1185">Reference proteome</keyword>
<feature type="transmembrane region" description="Helical" evidence="11">
    <location>
        <begin position="376"/>
        <end position="397"/>
    </location>
</feature>
<dbReference type="CDD" id="cd17361">
    <property type="entry name" value="MFS_STP"/>
    <property type="match status" value="1"/>
</dbReference>
<feature type="transmembrane region" description="Helical" evidence="11">
    <location>
        <begin position="348"/>
        <end position="370"/>
    </location>
</feature>
<evidence type="ECO:0000256" key="9">
    <source>
        <dbReference type="RuleBase" id="RU003346"/>
    </source>
</evidence>
<dbReference type="InterPro" id="IPR003663">
    <property type="entry name" value="Sugar/inositol_transpt"/>
</dbReference>
<proteinExistence type="inferred from homology"/>
<dbReference type="InterPro" id="IPR036259">
    <property type="entry name" value="MFS_trans_sf"/>
</dbReference>
<dbReference type="InterPro" id="IPR020846">
    <property type="entry name" value="MFS_dom"/>
</dbReference>